<dbReference type="InterPro" id="IPR027266">
    <property type="entry name" value="TrmE/GcvT-like"/>
</dbReference>
<name>A0AAV5NY80_9VIBR</name>
<dbReference type="Proteomes" id="UP001156690">
    <property type="component" value="Unassembled WGS sequence"/>
</dbReference>
<dbReference type="EMBL" id="BSNX01000074">
    <property type="protein sequence ID" value="GLQ75651.1"/>
    <property type="molecule type" value="Genomic_DNA"/>
</dbReference>
<dbReference type="Gene3D" id="3.30.70.1520">
    <property type="entry name" value="Heterotetrameric sarcosine oxidase"/>
    <property type="match status" value="1"/>
</dbReference>
<accession>A0AAV5NY80</accession>
<keyword evidence="2" id="KW-1185">Reference proteome</keyword>
<organism evidence="1 2">
    <name type="scientific">Vibrio penaeicida</name>
    <dbReference type="NCBI Taxonomy" id="104609"/>
    <lineage>
        <taxon>Bacteria</taxon>
        <taxon>Pseudomonadati</taxon>
        <taxon>Pseudomonadota</taxon>
        <taxon>Gammaproteobacteria</taxon>
        <taxon>Vibrionales</taxon>
        <taxon>Vibrionaceae</taxon>
        <taxon>Vibrio</taxon>
    </lineage>
</organism>
<gene>
    <name evidence="1" type="ORF">GCM10007932_50130</name>
</gene>
<sequence>MSNNEMKFAPRMNSPLQHVALSAEANLNEGNGVEIRELAALTHIIVRGNGYDPEFVLGIQNAVGLTLPRTACQSKTDGETSIYWMSPDEWLIVSKEKSYIVLKADLRNELNGHFSVVDVSGAQTVIRLSGKHTLDVIKKSCPYDTDLESFPVGKVVGTVFAKSSVHMIRRDEHQVDLIVRRSFADYLCLWLQDASKEYGFSLNVGV</sequence>
<evidence type="ECO:0000313" key="1">
    <source>
        <dbReference type="EMBL" id="GLQ75651.1"/>
    </source>
</evidence>
<protein>
    <submittedName>
        <fullName evidence="1">Sarcosine oxidase subunit gamma</fullName>
    </submittedName>
</protein>
<reference evidence="2" key="1">
    <citation type="journal article" date="2019" name="Int. J. Syst. Evol. Microbiol.">
        <title>The Global Catalogue of Microorganisms (GCM) 10K type strain sequencing project: providing services to taxonomists for standard genome sequencing and annotation.</title>
        <authorList>
            <consortium name="The Broad Institute Genomics Platform"/>
            <consortium name="The Broad Institute Genome Sequencing Center for Infectious Disease"/>
            <person name="Wu L."/>
            <person name="Ma J."/>
        </authorList>
    </citation>
    <scope>NUCLEOTIDE SEQUENCE [LARGE SCALE GENOMIC DNA]</scope>
    <source>
        <strain evidence="2">NBRC 15640</strain>
    </source>
</reference>
<dbReference type="AlphaFoldDB" id="A0AAV5NY80"/>
<proteinExistence type="predicted"/>
<dbReference type="InterPro" id="IPR007375">
    <property type="entry name" value="SoxG"/>
</dbReference>
<dbReference type="Pfam" id="PF04268">
    <property type="entry name" value="SoxG"/>
    <property type="match status" value="1"/>
</dbReference>
<evidence type="ECO:0000313" key="2">
    <source>
        <dbReference type="Proteomes" id="UP001156690"/>
    </source>
</evidence>
<dbReference type="RefSeq" id="WP_185829797.1">
    <property type="nucleotide sequence ID" value="NZ_AP025144.1"/>
</dbReference>
<dbReference type="SUPFAM" id="SSF103025">
    <property type="entry name" value="Folate-binding domain"/>
    <property type="match status" value="1"/>
</dbReference>
<dbReference type="Gene3D" id="3.30.1360.120">
    <property type="entry name" value="Probable tRNA modification gtpase trme, domain 1"/>
    <property type="match status" value="1"/>
</dbReference>
<comment type="caution">
    <text evidence="1">The sequence shown here is derived from an EMBL/GenBank/DDBJ whole genome shotgun (WGS) entry which is preliminary data.</text>
</comment>